<accession>A0A6G1FX15</accession>
<name>A0A6G1FX15_9PEZI</name>
<evidence type="ECO:0000313" key="3">
    <source>
        <dbReference type="RefSeq" id="XP_033531851.1"/>
    </source>
</evidence>
<evidence type="ECO:0000313" key="1">
    <source>
        <dbReference type="EMBL" id="KAF1810220.1"/>
    </source>
</evidence>
<sequence length="161" mass="17723">MQASGTPADYARPYLWECISVQTAMQPGVDVDNWSSCLLRYPYVRSMRSPTNGMMESQVWSLHVTVEDGHIGISRKKNCFQMGKQRRIDMGMFLHNSSFSSAVSTLIRGKSKKNVDTDSVVCGHFEASGIGLSSASSSSDRDSLYSNDNIARQSLPGKVAM</sequence>
<proteinExistence type="predicted"/>
<reference evidence="3" key="2">
    <citation type="submission" date="2020-04" db="EMBL/GenBank/DDBJ databases">
        <authorList>
            <consortium name="NCBI Genome Project"/>
        </authorList>
    </citation>
    <scope>NUCLEOTIDE SEQUENCE</scope>
    <source>
        <strain evidence="3">CBS 781.70</strain>
    </source>
</reference>
<reference evidence="3" key="3">
    <citation type="submission" date="2025-04" db="UniProtKB">
        <authorList>
            <consortium name="RefSeq"/>
        </authorList>
    </citation>
    <scope>IDENTIFICATION</scope>
    <source>
        <strain evidence="3">CBS 781.70</strain>
    </source>
</reference>
<dbReference type="AlphaFoldDB" id="A0A6G1FX15"/>
<reference evidence="1 3" key="1">
    <citation type="submission" date="2020-01" db="EMBL/GenBank/DDBJ databases">
        <authorList>
            <consortium name="DOE Joint Genome Institute"/>
            <person name="Haridas S."/>
            <person name="Albert R."/>
            <person name="Binder M."/>
            <person name="Bloem J."/>
            <person name="Labutti K."/>
            <person name="Salamov A."/>
            <person name="Andreopoulos B."/>
            <person name="Baker S.E."/>
            <person name="Barry K."/>
            <person name="Bills G."/>
            <person name="Bluhm B.H."/>
            <person name="Cannon C."/>
            <person name="Castanera R."/>
            <person name="Culley D.E."/>
            <person name="Daum C."/>
            <person name="Ezra D."/>
            <person name="Gonzalez J.B."/>
            <person name="Henrissat B."/>
            <person name="Kuo A."/>
            <person name="Liang C."/>
            <person name="Lipzen A."/>
            <person name="Lutzoni F."/>
            <person name="Magnuson J."/>
            <person name="Mondo S."/>
            <person name="Nolan M."/>
            <person name="Ohm R."/>
            <person name="Pangilinan J."/>
            <person name="Park H.-J."/>
            <person name="Ramirez L."/>
            <person name="Alfaro M."/>
            <person name="Sun H."/>
            <person name="Tritt A."/>
            <person name="Yoshinaga Y."/>
            <person name="Zwiers L.-H."/>
            <person name="Turgeon B.G."/>
            <person name="Goodwin S.B."/>
            <person name="Spatafora J.W."/>
            <person name="Crous P.W."/>
            <person name="Grigoriev I.V."/>
        </authorList>
    </citation>
    <scope>NUCLEOTIDE SEQUENCE</scope>
    <source>
        <strain evidence="1 3">CBS 781.70</strain>
    </source>
</reference>
<dbReference type="GeneID" id="54418787"/>
<dbReference type="EMBL" id="ML975167">
    <property type="protein sequence ID" value="KAF1810220.1"/>
    <property type="molecule type" value="Genomic_DNA"/>
</dbReference>
<dbReference type="RefSeq" id="XP_033531851.1">
    <property type="nucleotide sequence ID" value="XM_033678217.1"/>
</dbReference>
<protein>
    <submittedName>
        <fullName evidence="1 3">Uncharacterized protein</fullName>
    </submittedName>
</protein>
<organism evidence="1">
    <name type="scientific">Eremomyces bilateralis CBS 781.70</name>
    <dbReference type="NCBI Taxonomy" id="1392243"/>
    <lineage>
        <taxon>Eukaryota</taxon>
        <taxon>Fungi</taxon>
        <taxon>Dikarya</taxon>
        <taxon>Ascomycota</taxon>
        <taxon>Pezizomycotina</taxon>
        <taxon>Dothideomycetes</taxon>
        <taxon>Dothideomycetes incertae sedis</taxon>
        <taxon>Eremomycetales</taxon>
        <taxon>Eremomycetaceae</taxon>
        <taxon>Eremomyces</taxon>
    </lineage>
</organism>
<keyword evidence="2" id="KW-1185">Reference proteome</keyword>
<dbReference type="Proteomes" id="UP000504638">
    <property type="component" value="Unplaced"/>
</dbReference>
<gene>
    <name evidence="1 3" type="ORF">P152DRAFT_451317</name>
</gene>
<evidence type="ECO:0000313" key="2">
    <source>
        <dbReference type="Proteomes" id="UP000504638"/>
    </source>
</evidence>